<feature type="transmembrane region" description="Helical" evidence="1">
    <location>
        <begin position="12"/>
        <end position="32"/>
    </location>
</feature>
<keyword evidence="5" id="KW-1185">Reference proteome</keyword>
<feature type="transmembrane region" description="Helical" evidence="1">
    <location>
        <begin position="38"/>
        <end position="57"/>
    </location>
</feature>
<keyword evidence="1" id="KW-0472">Membrane</keyword>
<evidence type="ECO:0000256" key="1">
    <source>
        <dbReference type="SAM" id="Phobius"/>
    </source>
</evidence>
<sequence>MSESSIRSAVKLLILFILSAFFGVFLIALFTGEPMDFQHAWISSIGGIIGIIIVEFFRDVKRKVERKENNENR</sequence>
<dbReference type="AlphaFoldDB" id="A0A1I6TJR4"/>
<keyword evidence="1" id="KW-0812">Transmembrane</keyword>
<evidence type="ECO:0000313" key="4">
    <source>
        <dbReference type="Proteomes" id="UP000199139"/>
    </source>
</evidence>
<evidence type="ECO:0000313" key="3">
    <source>
        <dbReference type="EMBL" id="SFS89237.1"/>
    </source>
</evidence>
<evidence type="ECO:0000313" key="2">
    <source>
        <dbReference type="EMBL" id="GEM04699.1"/>
    </source>
</evidence>
<dbReference type="EMBL" id="FPAI01000015">
    <property type="protein sequence ID" value="SFS89237.1"/>
    <property type="molecule type" value="Genomic_DNA"/>
</dbReference>
<protein>
    <submittedName>
        <fullName evidence="3">Uncharacterized protein</fullName>
    </submittedName>
</protein>
<evidence type="ECO:0000313" key="5">
    <source>
        <dbReference type="Proteomes" id="UP000321773"/>
    </source>
</evidence>
<gene>
    <name evidence="2" type="ORF">HMI01_16870</name>
    <name evidence="3" type="ORF">SAMN05421668_11568</name>
</gene>
<organism evidence="3 4">
    <name type="scientific">Halolactibacillus miurensis</name>
    <dbReference type="NCBI Taxonomy" id="306541"/>
    <lineage>
        <taxon>Bacteria</taxon>
        <taxon>Bacillati</taxon>
        <taxon>Bacillota</taxon>
        <taxon>Bacilli</taxon>
        <taxon>Bacillales</taxon>
        <taxon>Bacillaceae</taxon>
        <taxon>Halolactibacillus</taxon>
    </lineage>
</organism>
<proteinExistence type="predicted"/>
<keyword evidence="1" id="KW-1133">Transmembrane helix</keyword>
<accession>A0A1I6TJR4</accession>
<dbReference type="Proteomes" id="UP000199139">
    <property type="component" value="Unassembled WGS sequence"/>
</dbReference>
<dbReference type="Proteomes" id="UP000321773">
    <property type="component" value="Unassembled WGS sequence"/>
</dbReference>
<name>A0A1I6TJR4_9BACI</name>
<dbReference type="EMBL" id="BJWJ01000015">
    <property type="protein sequence ID" value="GEM04699.1"/>
    <property type="molecule type" value="Genomic_DNA"/>
</dbReference>
<dbReference type="STRING" id="306541.SAMN05421668_11568"/>
<dbReference type="RefSeq" id="WP_062321700.1">
    <property type="nucleotide sequence ID" value="NZ_BJWJ01000015.1"/>
</dbReference>
<reference evidence="2 5" key="2">
    <citation type="submission" date="2019-07" db="EMBL/GenBank/DDBJ databases">
        <title>Whole genome shotgun sequence of Halolactibacillus miurensis NBRC 100873.</title>
        <authorList>
            <person name="Hosoyama A."/>
            <person name="Uohara A."/>
            <person name="Ohji S."/>
            <person name="Ichikawa N."/>
        </authorList>
    </citation>
    <scope>NUCLEOTIDE SEQUENCE [LARGE SCALE GENOMIC DNA]</scope>
    <source>
        <strain evidence="2 5">NBRC 100873</strain>
    </source>
</reference>
<reference evidence="3 4" key="1">
    <citation type="submission" date="2016-10" db="EMBL/GenBank/DDBJ databases">
        <authorList>
            <person name="de Groot N.N."/>
        </authorList>
    </citation>
    <scope>NUCLEOTIDE SEQUENCE [LARGE SCALE GENOMIC DNA]</scope>
    <source>
        <strain evidence="3 4">DSM 17074</strain>
    </source>
</reference>